<feature type="transmembrane region" description="Helical" evidence="1">
    <location>
        <begin position="27"/>
        <end position="45"/>
    </location>
</feature>
<accession>A0A9E9IYM9</accession>
<gene>
    <name evidence="2" type="primary">nad6</name>
</gene>
<geneLocation type="mitochondrion" evidence="2"/>
<keyword evidence="1" id="KW-0472">Membrane</keyword>
<keyword evidence="2" id="KW-0496">Mitochondrion</keyword>
<feature type="transmembrane region" description="Helical" evidence="1">
    <location>
        <begin position="142"/>
        <end position="160"/>
    </location>
</feature>
<name>A0A9E9IYM9_9NEOP</name>
<dbReference type="AlphaFoldDB" id="A0A9E9IYM9"/>
<feature type="transmembrane region" description="Helical" evidence="1">
    <location>
        <begin position="84"/>
        <end position="104"/>
    </location>
</feature>
<proteinExistence type="predicted"/>
<keyword evidence="1" id="KW-1133">Transmembrane helix</keyword>
<sequence length="167" mass="19757">MLIKLIMFFFMMINMSIYMFSSPLMKSFMVILQVPMVSLVIFFFMKSSWFPFLLFISFVGGILILFIYSISMLENETFLSLNNFSILSIFGGGFFICIFFNMILTDYLIINTQFTTSEINNKFIKKLSFLNYFFSKSYYKSSLMLILYLFLAMIAMMKIINSKKKNY</sequence>
<evidence type="ECO:0000313" key="2">
    <source>
        <dbReference type="EMBL" id="WAO28731.1"/>
    </source>
</evidence>
<feature type="transmembrane region" description="Helical" evidence="1">
    <location>
        <begin position="52"/>
        <end position="72"/>
    </location>
</feature>
<keyword evidence="1" id="KW-0812">Transmembrane</keyword>
<evidence type="ECO:0000256" key="1">
    <source>
        <dbReference type="SAM" id="Phobius"/>
    </source>
</evidence>
<reference evidence="2" key="1">
    <citation type="submission" date="2019-12" db="EMBL/GenBank/DDBJ databases">
        <title>Opimothrips tubulatus.</title>
        <authorList>
            <person name="Xie Y."/>
            <person name="Zhang H."/>
        </authorList>
    </citation>
    <scope>NUCLEOTIDE SEQUENCE</scope>
</reference>
<organism evidence="2">
    <name type="scientific">Opimothrips tubulatus</name>
    <dbReference type="NCBI Taxonomy" id="2724111"/>
    <lineage>
        <taxon>Eukaryota</taxon>
        <taxon>Metazoa</taxon>
        <taxon>Ecdysozoa</taxon>
        <taxon>Arthropoda</taxon>
        <taxon>Hexapoda</taxon>
        <taxon>Insecta</taxon>
        <taxon>Pterygota</taxon>
        <taxon>Neoptera</taxon>
        <taxon>Paraneoptera</taxon>
        <taxon>Thysanoptera</taxon>
        <taxon>Terebrantia</taxon>
        <taxon>Thripoidea</taxon>
        <taxon>Thripidae</taxon>
        <taxon>Opimothrips</taxon>
    </lineage>
</organism>
<protein>
    <submittedName>
        <fullName evidence="2">NADH dehydrogenase subunit 6</fullName>
    </submittedName>
</protein>
<dbReference type="EMBL" id="MN787503">
    <property type="protein sequence ID" value="WAO28731.1"/>
    <property type="molecule type" value="Genomic_DNA"/>
</dbReference>